<dbReference type="Proteomes" id="UP000828048">
    <property type="component" value="Chromosome 10"/>
</dbReference>
<reference evidence="1 2" key="1">
    <citation type="journal article" date="2021" name="Hortic Res">
        <title>High-quality reference genome and annotation aids understanding of berry development for evergreen blueberry (Vaccinium darrowii).</title>
        <authorList>
            <person name="Yu J."/>
            <person name="Hulse-Kemp A.M."/>
            <person name="Babiker E."/>
            <person name="Staton M."/>
        </authorList>
    </citation>
    <scope>NUCLEOTIDE SEQUENCE [LARGE SCALE GENOMIC DNA]</scope>
    <source>
        <strain evidence="2">cv. NJ 8807/NJ 8810</strain>
        <tissue evidence="1">Young leaf</tissue>
    </source>
</reference>
<name>A0ACB7XLQ5_9ERIC</name>
<gene>
    <name evidence="1" type="ORF">Vadar_027817</name>
</gene>
<evidence type="ECO:0000313" key="2">
    <source>
        <dbReference type="Proteomes" id="UP000828048"/>
    </source>
</evidence>
<accession>A0ACB7XLQ5</accession>
<organism evidence="1 2">
    <name type="scientific">Vaccinium darrowii</name>
    <dbReference type="NCBI Taxonomy" id="229202"/>
    <lineage>
        <taxon>Eukaryota</taxon>
        <taxon>Viridiplantae</taxon>
        <taxon>Streptophyta</taxon>
        <taxon>Embryophyta</taxon>
        <taxon>Tracheophyta</taxon>
        <taxon>Spermatophyta</taxon>
        <taxon>Magnoliopsida</taxon>
        <taxon>eudicotyledons</taxon>
        <taxon>Gunneridae</taxon>
        <taxon>Pentapetalae</taxon>
        <taxon>asterids</taxon>
        <taxon>Ericales</taxon>
        <taxon>Ericaceae</taxon>
        <taxon>Vaccinioideae</taxon>
        <taxon>Vaccinieae</taxon>
        <taxon>Vaccinium</taxon>
    </lineage>
</organism>
<sequence length="193" mass="22717">MEMCMNGMRWGLLYILQGIKPHTFKELATRAHDMEINIANHSGGNFSTVEHNKHKNGRKSDKSYGGSTEESMTVNMVPVKILRKDKKKEEYIRDKRPTLRELQEKEKSIENKHKTYPRQVKKWQAKKNSPQLTTRDEVNDRKDKKEKLLEKSFPTPITLHDFFPERYFDDDCIQIVYMISGDEQDDISQSSTH</sequence>
<proteinExistence type="predicted"/>
<dbReference type="EMBL" id="CM037160">
    <property type="protein sequence ID" value="KAH7841276.1"/>
    <property type="molecule type" value="Genomic_DNA"/>
</dbReference>
<keyword evidence="2" id="KW-1185">Reference proteome</keyword>
<evidence type="ECO:0000313" key="1">
    <source>
        <dbReference type="EMBL" id="KAH7841276.1"/>
    </source>
</evidence>
<comment type="caution">
    <text evidence="1">The sequence shown here is derived from an EMBL/GenBank/DDBJ whole genome shotgun (WGS) entry which is preliminary data.</text>
</comment>
<protein>
    <submittedName>
        <fullName evidence="1">Uncharacterized protein</fullName>
    </submittedName>
</protein>